<name>A0ABR3XS00_9PEZI</name>
<evidence type="ECO:0000256" key="1">
    <source>
        <dbReference type="SAM" id="MobiDB-lite"/>
    </source>
</evidence>
<dbReference type="EMBL" id="JAZHXJ010000054">
    <property type="protein sequence ID" value="KAL1878516.1"/>
    <property type="molecule type" value="Genomic_DNA"/>
</dbReference>
<gene>
    <name evidence="2" type="ORF">VTK73DRAFT_7944</name>
</gene>
<proteinExistence type="predicted"/>
<feature type="region of interest" description="Disordered" evidence="1">
    <location>
        <begin position="57"/>
        <end position="91"/>
    </location>
</feature>
<accession>A0ABR3XS00</accession>
<reference evidence="2 3" key="1">
    <citation type="journal article" date="2024" name="Commun. Biol.">
        <title>Comparative genomic analysis of thermophilic fungi reveals convergent evolutionary adaptations and gene losses.</title>
        <authorList>
            <person name="Steindorff A.S."/>
            <person name="Aguilar-Pontes M.V."/>
            <person name="Robinson A.J."/>
            <person name="Andreopoulos B."/>
            <person name="LaButti K."/>
            <person name="Kuo A."/>
            <person name="Mondo S."/>
            <person name="Riley R."/>
            <person name="Otillar R."/>
            <person name="Haridas S."/>
            <person name="Lipzen A."/>
            <person name="Grimwood J."/>
            <person name="Schmutz J."/>
            <person name="Clum A."/>
            <person name="Reid I.D."/>
            <person name="Moisan M.C."/>
            <person name="Butler G."/>
            <person name="Nguyen T.T.M."/>
            <person name="Dewar K."/>
            <person name="Conant G."/>
            <person name="Drula E."/>
            <person name="Henrissat B."/>
            <person name="Hansel C."/>
            <person name="Singer S."/>
            <person name="Hutchinson M.I."/>
            <person name="de Vries R.P."/>
            <person name="Natvig D.O."/>
            <person name="Powell A.J."/>
            <person name="Tsang A."/>
            <person name="Grigoriev I.V."/>
        </authorList>
    </citation>
    <scope>NUCLEOTIDE SEQUENCE [LARGE SCALE GENOMIC DNA]</scope>
    <source>
        <strain evidence="2 3">ATCC 24622</strain>
    </source>
</reference>
<protein>
    <submittedName>
        <fullName evidence="2">Uncharacterized protein</fullName>
    </submittedName>
</protein>
<comment type="caution">
    <text evidence="2">The sequence shown here is derived from an EMBL/GenBank/DDBJ whole genome shotgun (WGS) entry which is preliminary data.</text>
</comment>
<dbReference type="Proteomes" id="UP001586593">
    <property type="component" value="Unassembled WGS sequence"/>
</dbReference>
<feature type="compositionally biased region" description="Basic and acidic residues" evidence="1">
    <location>
        <begin position="57"/>
        <end position="67"/>
    </location>
</feature>
<sequence length="91" mass="10399">MISIATRKLAPSVLFPIHKRRRVKRRNAPPAGLNIFPHFPMYAMLIRFSEVLQKDESGKELPAHKSLDGCSGNTTNLRNHKTSKMQHQGFF</sequence>
<evidence type="ECO:0000313" key="2">
    <source>
        <dbReference type="EMBL" id="KAL1878516.1"/>
    </source>
</evidence>
<organism evidence="2 3">
    <name type="scientific">Phialemonium thermophilum</name>
    <dbReference type="NCBI Taxonomy" id="223376"/>
    <lineage>
        <taxon>Eukaryota</taxon>
        <taxon>Fungi</taxon>
        <taxon>Dikarya</taxon>
        <taxon>Ascomycota</taxon>
        <taxon>Pezizomycotina</taxon>
        <taxon>Sordariomycetes</taxon>
        <taxon>Sordariomycetidae</taxon>
        <taxon>Cephalothecales</taxon>
        <taxon>Cephalothecaceae</taxon>
        <taxon>Phialemonium</taxon>
    </lineage>
</organism>
<keyword evidence="3" id="KW-1185">Reference proteome</keyword>
<evidence type="ECO:0000313" key="3">
    <source>
        <dbReference type="Proteomes" id="UP001586593"/>
    </source>
</evidence>